<feature type="domain" description="Histidine kinase" evidence="11">
    <location>
        <begin position="239"/>
        <end position="450"/>
    </location>
</feature>
<organism evidence="13 14">
    <name type="scientific">Asticcacaulis endophyticus</name>
    <dbReference type="NCBI Taxonomy" id="1395890"/>
    <lineage>
        <taxon>Bacteria</taxon>
        <taxon>Pseudomonadati</taxon>
        <taxon>Pseudomonadota</taxon>
        <taxon>Alphaproteobacteria</taxon>
        <taxon>Caulobacterales</taxon>
        <taxon>Caulobacteraceae</taxon>
        <taxon>Asticcacaulis</taxon>
    </lineage>
</organism>
<dbReference type="CDD" id="cd00075">
    <property type="entry name" value="HATPase"/>
    <property type="match status" value="1"/>
</dbReference>
<dbReference type="Pfam" id="PF02518">
    <property type="entry name" value="HATPase_c"/>
    <property type="match status" value="1"/>
</dbReference>
<reference evidence="13" key="2">
    <citation type="submission" date="2020-09" db="EMBL/GenBank/DDBJ databases">
        <authorList>
            <person name="Sun Q."/>
            <person name="Kim S."/>
        </authorList>
    </citation>
    <scope>NUCLEOTIDE SEQUENCE</scope>
    <source>
        <strain evidence="13">KCTC 32296</strain>
    </source>
</reference>
<evidence type="ECO:0000256" key="3">
    <source>
        <dbReference type="ARBA" id="ARBA00012438"/>
    </source>
</evidence>
<dbReference type="Gene3D" id="3.30.565.10">
    <property type="entry name" value="Histidine kinase-like ATPase, C-terminal domain"/>
    <property type="match status" value="1"/>
</dbReference>
<dbReference type="InterPro" id="IPR036097">
    <property type="entry name" value="HisK_dim/P_sf"/>
</dbReference>
<dbReference type="Gene3D" id="1.10.287.130">
    <property type="match status" value="1"/>
</dbReference>
<evidence type="ECO:0000256" key="9">
    <source>
        <dbReference type="ARBA" id="ARBA00023012"/>
    </source>
</evidence>
<dbReference type="Gene3D" id="6.10.340.10">
    <property type="match status" value="1"/>
</dbReference>
<dbReference type="SUPFAM" id="SSF55874">
    <property type="entry name" value="ATPase domain of HSP90 chaperone/DNA topoisomerase II/histidine kinase"/>
    <property type="match status" value="1"/>
</dbReference>
<evidence type="ECO:0000313" key="13">
    <source>
        <dbReference type="EMBL" id="GGZ39685.1"/>
    </source>
</evidence>
<dbReference type="InterPro" id="IPR050428">
    <property type="entry name" value="TCS_sensor_his_kinase"/>
</dbReference>
<dbReference type="PROSITE" id="PS50109">
    <property type="entry name" value="HIS_KIN"/>
    <property type="match status" value="1"/>
</dbReference>
<evidence type="ECO:0000259" key="11">
    <source>
        <dbReference type="PROSITE" id="PS50109"/>
    </source>
</evidence>
<keyword evidence="9" id="KW-0902">Two-component regulatory system</keyword>
<dbReference type="AlphaFoldDB" id="A0A918QB83"/>
<dbReference type="InterPro" id="IPR036890">
    <property type="entry name" value="HATPase_C_sf"/>
</dbReference>
<keyword evidence="8 10" id="KW-1133">Transmembrane helix</keyword>
<dbReference type="EC" id="2.7.13.3" evidence="3"/>
<dbReference type="InterPro" id="IPR005467">
    <property type="entry name" value="His_kinase_dom"/>
</dbReference>
<feature type="domain" description="HAMP" evidence="12">
    <location>
        <begin position="178"/>
        <end position="231"/>
    </location>
</feature>
<keyword evidence="14" id="KW-1185">Reference proteome</keyword>
<evidence type="ECO:0000256" key="8">
    <source>
        <dbReference type="ARBA" id="ARBA00022989"/>
    </source>
</evidence>
<name>A0A918QB83_9CAUL</name>
<dbReference type="SMART" id="SM00388">
    <property type="entry name" value="HisKA"/>
    <property type="match status" value="1"/>
</dbReference>
<accession>A0A918QB83</accession>
<proteinExistence type="predicted"/>
<sequence length="451" mass="49120">MPINSVWKNRIWKTGTFRLAVIFSLIFGIGSGVFLVILNLTIVRLAESEIQDALRHQLAIMRADVKLEGAAALSNVLKEHSRTDSLGRYSYRVVTPAGVVFSNGLGVEAEDIDGAGRLKNRATTLLIMTERMPDGTFLAVGRDTMALAQLRTGLNRVALWGGIGLVVLSIGAGAVSGYLFLKRLDGVNDTIVRIMDSRLDMRIPAIGYGREFDELAGNLNLMLKRLEVAVTSLRQVSADLAHDLRTPLTRLRLRLETAEHSKPEVQQEEIRIAIEEIDEILRLFGALLRITRVESGEARLSGETVNLADVAREVIDAYLPSVEDDGHRLELIATGACEVSGDKRLLRQVMSNLIENALTHTPDGTQIIVSVAGGADGVELTVADDGPGIADDFKPHVMKRFYRLDASRSRVGYGLGLPLVAAVSEAHRATVSLHDNAPGLRVSIHFPLGMT</sequence>
<reference evidence="13" key="1">
    <citation type="journal article" date="2014" name="Int. J. Syst. Evol. Microbiol.">
        <title>Complete genome sequence of Corynebacterium casei LMG S-19264T (=DSM 44701T), isolated from a smear-ripened cheese.</title>
        <authorList>
            <consortium name="US DOE Joint Genome Institute (JGI-PGF)"/>
            <person name="Walter F."/>
            <person name="Albersmeier A."/>
            <person name="Kalinowski J."/>
            <person name="Ruckert C."/>
        </authorList>
    </citation>
    <scope>NUCLEOTIDE SEQUENCE</scope>
    <source>
        <strain evidence="13">KCTC 32296</strain>
    </source>
</reference>
<dbReference type="Proteomes" id="UP000662572">
    <property type="component" value="Unassembled WGS sequence"/>
</dbReference>
<evidence type="ECO:0000256" key="10">
    <source>
        <dbReference type="SAM" id="Phobius"/>
    </source>
</evidence>
<evidence type="ECO:0000313" key="14">
    <source>
        <dbReference type="Proteomes" id="UP000662572"/>
    </source>
</evidence>
<comment type="subcellular location">
    <subcellularLocation>
        <location evidence="2">Membrane</location>
    </subcellularLocation>
</comment>
<dbReference type="CDD" id="cd00082">
    <property type="entry name" value="HisKA"/>
    <property type="match status" value="1"/>
</dbReference>
<dbReference type="EMBL" id="BMZB01000004">
    <property type="protein sequence ID" value="GGZ39685.1"/>
    <property type="molecule type" value="Genomic_DNA"/>
</dbReference>
<dbReference type="GO" id="GO:0000155">
    <property type="term" value="F:phosphorelay sensor kinase activity"/>
    <property type="evidence" value="ECO:0007669"/>
    <property type="project" value="InterPro"/>
</dbReference>
<evidence type="ECO:0000256" key="4">
    <source>
        <dbReference type="ARBA" id="ARBA00022553"/>
    </source>
</evidence>
<dbReference type="SMART" id="SM00387">
    <property type="entry name" value="HATPase_c"/>
    <property type="match status" value="1"/>
</dbReference>
<dbReference type="InterPro" id="IPR003594">
    <property type="entry name" value="HATPase_dom"/>
</dbReference>
<dbReference type="GO" id="GO:0005886">
    <property type="term" value="C:plasma membrane"/>
    <property type="evidence" value="ECO:0007669"/>
    <property type="project" value="TreeGrafter"/>
</dbReference>
<dbReference type="SUPFAM" id="SSF47384">
    <property type="entry name" value="Homodimeric domain of signal transducing histidine kinase"/>
    <property type="match status" value="1"/>
</dbReference>
<feature type="transmembrane region" description="Helical" evidence="10">
    <location>
        <begin position="20"/>
        <end position="46"/>
    </location>
</feature>
<keyword evidence="10" id="KW-0472">Membrane</keyword>
<dbReference type="PROSITE" id="PS50885">
    <property type="entry name" value="HAMP"/>
    <property type="match status" value="1"/>
</dbReference>
<dbReference type="InterPro" id="IPR003660">
    <property type="entry name" value="HAMP_dom"/>
</dbReference>
<dbReference type="InterPro" id="IPR003661">
    <property type="entry name" value="HisK_dim/P_dom"/>
</dbReference>
<keyword evidence="4" id="KW-0597">Phosphoprotein</keyword>
<dbReference type="RefSeq" id="WP_189487631.1">
    <property type="nucleotide sequence ID" value="NZ_BMZB01000004.1"/>
</dbReference>
<feature type="transmembrane region" description="Helical" evidence="10">
    <location>
        <begin position="157"/>
        <end position="181"/>
    </location>
</feature>
<dbReference type="Pfam" id="PF00512">
    <property type="entry name" value="HisKA"/>
    <property type="match status" value="1"/>
</dbReference>
<comment type="catalytic activity">
    <reaction evidence="1">
        <text>ATP + protein L-histidine = ADP + protein N-phospho-L-histidine.</text>
        <dbReference type="EC" id="2.7.13.3"/>
    </reaction>
</comment>
<evidence type="ECO:0000256" key="1">
    <source>
        <dbReference type="ARBA" id="ARBA00000085"/>
    </source>
</evidence>
<evidence type="ECO:0000256" key="6">
    <source>
        <dbReference type="ARBA" id="ARBA00022692"/>
    </source>
</evidence>
<dbReference type="PANTHER" id="PTHR45436">
    <property type="entry name" value="SENSOR HISTIDINE KINASE YKOH"/>
    <property type="match status" value="1"/>
</dbReference>
<evidence type="ECO:0000256" key="5">
    <source>
        <dbReference type="ARBA" id="ARBA00022679"/>
    </source>
</evidence>
<comment type="caution">
    <text evidence="13">The sequence shown here is derived from an EMBL/GenBank/DDBJ whole genome shotgun (WGS) entry which is preliminary data.</text>
</comment>
<keyword evidence="6 10" id="KW-0812">Transmembrane</keyword>
<evidence type="ECO:0000259" key="12">
    <source>
        <dbReference type="PROSITE" id="PS50885"/>
    </source>
</evidence>
<keyword evidence="5" id="KW-0808">Transferase</keyword>
<keyword evidence="7 13" id="KW-0418">Kinase</keyword>
<gene>
    <name evidence="13" type="ORF">GCM10011273_27910</name>
</gene>
<evidence type="ECO:0000256" key="7">
    <source>
        <dbReference type="ARBA" id="ARBA00022777"/>
    </source>
</evidence>
<evidence type="ECO:0000256" key="2">
    <source>
        <dbReference type="ARBA" id="ARBA00004370"/>
    </source>
</evidence>
<dbReference type="PANTHER" id="PTHR45436:SF8">
    <property type="entry name" value="HISTIDINE KINASE"/>
    <property type="match status" value="1"/>
</dbReference>
<protein>
    <recommendedName>
        <fullName evidence="3">histidine kinase</fullName>
        <ecNumber evidence="3">2.7.13.3</ecNumber>
    </recommendedName>
</protein>